<dbReference type="InterPro" id="IPR013216">
    <property type="entry name" value="Methyltransf_11"/>
</dbReference>
<dbReference type="Gene3D" id="3.40.50.150">
    <property type="entry name" value="Vaccinia Virus protein VP39"/>
    <property type="match status" value="1"/>
</dbReference>
<reference evidence="2" key="2">
    <citation type="submission" date="2022-01" db="EMBL/GenBank/DDBJ databases">
        <authorList>
            <person name="Hirooka S."/>
            <person name="Miyagishima S.Y."/>
        </authorList>
    </citation>
    <scope>NUCLEOTIDE SEQUENCE</scope>
    <source>
        <strain evidence="2">NBRC 102759</strain>
    </source>
</reference>
<keyword evidence="3" id="KW-1185">Reference proteome</keyword>
<name>A0A9C7UT70_9RHOD</name>
<feature type="domain" description="Methyltransferase type 11" evidence="1">
    <location>
        <begin position="44"/>
        <end position="139"/>
    </location>
</feature>
<dbReference type="InterPro" id="IPR029063">
    <property type="entry name" value="SAM-dependent_MTases_sf"/>
</dbReference>
<dbReference type="PANTHER" id="PTHR45036">
    <property type="entry name" value="METHYLTRANSFERASE LIKE 7B"/>
    <property type="match status" value="1"/>
</dbReference>
<protein>
    <recommendedName>
        <fullName evidence="1">Methyltransferase type 11 domain-containing protein</fullName>
    </recommendedName>
</protein>
<dbReference type="AlphaFoldDB" id="A0A9C7UT70"/>
<reference evidence="2" key="1">
    <citation type="journal article" date="2022" name="Proc. Natl. Acad. Sci. U.S.A.">
        <title>Life cycle and functional genomics of the unicellular red alga Galdieria for elucidating algal and plant evolution and industrial use.</title>
        <authorList>
            <person name="Hirooka S."/>
            <person name="Itabashi T."/>
            <person name="Ichinose T.M."/>
            <person name="Onuma R."/>
            <person name="Fujiwara T."/>
            <person name="Yamashita S."/>
            <person name="Jong L.W."/>
            <person name="Tomita R."/>
            <person name="Iwane A.H."/>
            <person name="Miyagishima S.Y."/>
        </authorList>
    </citation>
    <scope>NUCLEOTIDE SEQUENCE</scope>
    <source>
        <strain evidence="2">NBRC 102759</strain>
    </source>
</reference>
<gene>
    <name evidence="2" type="ORF">GpartN1_g6183.t1</name>
</gene>
<evidence type="ECO:0000259" key="1">
    <source>
        <dbReference type="Pfam" id="PF08241"/>
    </source>
</evidence>
<evidence type="ECO:0000313" key="3">
    <source>
        <dbReference type="Proteomes" id="UP001061958"/>
    </source>
</evidence>
<dbReference type="GO" id="GO:0008757">
    <property type="term" value="F:S-adenosylmethionine-dependent methyltransferase activity"/>
    <property type="evidence" value="ECO:0007669"/>
    <property type="project" value="InterPro"/>
</dbReference>
<dbReference type="Proteomes" id="UP001061958">
    <property type="component" value="Unassembled WGS sequence"/>
</dbReference>
<accession>A0A9C7UT70</accession>
<organism evidence="2 3">
    <name type="scientific">Galdieria partita</name>
    <dbReference type="NCBI Taxonomy" id="83374"/>
    <lineage>
        <taxon>Eukaryota</taxon>
        <taxon>Rhodophyta</taxon>
        <taxon>Bangiophyceae</taxon>
        <taxon>Galdieriales</taxon>
        <taxon>Galdieriaceae</taxon>
        <taxon>Galdieria</taxon>
    </lineage>
</organism>
<evidence type="ECO:0000313" key="2">
    <source>
        <dbReference type="EMBL" id="GJQ14392.1"/>
    </source>
</evidence>
<dbReference type="SUPFAM" id="SSF53335">
    <property type="entry name" value="S-adenosyl-L-methionine-dependent methyltransferases"/>
    <property type="match status" value="1"/>
</dbReference>
<comment type="caution">
    <text evidence="2">The sequence shown here is derived from an EMBL/GenBank/DDBJ whole genome shotgun (WGS) entry which is preliminary data.</text>
</comment>
<dbReference type="PANTHER" id="PTHR45036:SF1">
    <property type="entry name" value="METHYLTRANSFERASE LIKE 7A"/>
    <property type="match status" value="1"/>
</dbReference>
<proteinExistence type="predicted"/>
<dbReference type="Pfam" id="PF08241">
    <property type="entry name" value="Methyltransf_11"/>
    <property type="match status" value="1"/>
</dbReference>
<dbReference type="OrthoDB" id="416496at2759"/>
<sequence length="218" mass="24991">MLGWFGRWWDSHVVEMALDNAKSEQMDRIRKILISKIPEVPNIVEVGAGSGLNFLHYPPYVKDLTVITLDKHMSKRAQQKAQERGLKLHHIQGDGKTFPLKNESYDVVVATLILCTVGDVPQFLNEISRVLKEDGKFFFYEHNAVSSNERSLLVRFVAPVHRLVTVGCHIDREFPGEAFKNAGLQIDWIREEQSEFAPRLFGKLRYGVATKKKRTTEQ</sequence>
<dbReference type="InterPro" id="IPR052356">
    <property type="entry name" value="Thiol_S-MT"/>
</dbReference>
<dbReference type="CDD" id="cd02440">
    <property type="entry name" value="AdoMet_MTases"/>
    <property type="match status" value="1"/>
</dbReference>
<dbReference type="EMBL" id="BQMJ01000054">
    <property type="protein sequence ID" value="GJQ14392.1"/>
    <property type="molecule type" value="Genomic_DNA"/>
</dbReference>